<comment type="subcellular location">
    <subcellularLocation>
        <location evidence="1">Cytoplasm</location>
    </subcellularLocation>
    <subcellularLocation>
        <location evidence="2">Nucleus</location>
        <location evidence="2">Nucleolus</location>
    </subcellularLocation>
</comment>
<evidence type="ECO:0000313" key="10">
    <source>
        <dbReference type="Proteomes" id="UP001314263"/>
    </source>
</evidence>
<gene>
    <name evidence="9" type="ORF">CVIRNUC_002127</name>
</gene>
<evidence type="ECO:0000313" key="9">
    <source>
        <dbReference type="EMBL" id="CAK0752194.1"/>
    </source>
</evidence>
<dbReference type="CDD" id="cd11367">
    <property type="entry name" value="RNase_PH_RRP42"/>
    <property type="match status" value="1"/>
</dbReference>
<comment type="similarity">
    <text evidence="3">Belongs to the RNase PH family.</text>
</comment>
<dbReference type="GO" id="GO:0005730">
    <property type="term" value="C:nucleolus"/>
    <property type="evidence" value="ECO:0007669"/>
    <property type="project" value="UniProtKB-SubCell"/>
</dbReference>
<evidence type="ECO:0000259" key="7">
    <source>
        <dbReference type="Pfam" id="PF01138"/>
    </source>
</evidence>
<evidence type="ECO:0000259" key="8">
    <source>
        <dbReference type="Pfam" id="PF03725"/>
    </source>
</evidence>
<dbReference type="GO" id="GO:0071035">
    <property type="term" value="P:nuclear polyadenylation-dependent rRNA catabolic process"/>
    <property type="evidence" value="ECO:0007669"/>
    <property type="project" value="TreeGrafter"/>
</dbReference>
<proteinExistence type="inferred from homology"/>
<dbReference type="InterPro" id="IPR015847">
    <property type="entry name" value="ExoRNase_PH_dom2"/>
</dbReference>
<comment type="caution">
    <text evidence="9">The sequence shown here is derived from an EMBL/GenBank/DDBJ whole genome shotgun (WGS) entry which is preliminary data.</text>
</comment>
<keyword evidence="5" id="KW-0271">Exosome</keyword>
<dbReference type="SUPFAM" id="SSF54211">
    <property type="entry name" value="Ribosomal protein S5 domain 2-like"/>
    <property type="match status" value="1"/>
</dbReference>
<dbReference type="InterPro" id="IPR036345">
    <property type="entry name" value="ExoRNase_PH_dom2_sf"/>
</dbReference>
<evidence type="ECO:0000256" key="3">
    <source>
        <dbReference type="ARBA" id="ARBA00006678"/>
    </source>
</evidence>
<feature type="domain" description="Exoribonuclease phosphorolytic" evidence="7">
    <location>
        <begin position="27"/>
        <end position="167"/>
    </location>
</feature>
<dbReference type="InterPro" id="IPR020568">
    <property type="entry name" value="Ribosomal_Su5_D2-typ_SF"/>
</dbReference>
<dbReference type="InterPro" id="IPR050590">
    <property type="entry name" value="Exosome_comp_Rrp42_subfam"/>
</dbReference>
<dbReference type="GO" id="GO:0071038">
    <property type="term" value="P:TRAMP-dependent tRNA surveillance pathway"/>
    <property type="evidence" value="ECO:0007669"/>
    <property type="project" value="TreeGrafter"/>
</dbReference>
<dbReference type="EMBL" id="CAUYUE010000003">
    <property type="protein sequence ID" value="CAK0752194.1"/>
    <property type="molecule type" value="Genomic_DNA"/>
</dbReference>
<dbReference type="GO" id="GO:0071028">
    <property type="term" value="P:nuclear mRNA surveillance"/>
    <property type="evidence" value="ECO:0007669"/>
    <property type="project" value="TreeGrafter"/>
</dbReference>
<dbReference type="InterPro" id="IPR027408">
    <property type="entry name" value="PNPase/RNase_PH_dom_sf"/>
</dbReference>
<dbReference type="GO" id="GO:0016075">
    <property type="term" value="P:rRNA catabolic process"/>
    <property type="evidence" value="ECO:0007669"/>
    <property type="project" value="TreeGrafter"/>
</dbReference>
<dbReference type="PANTHER" id="PTHR11097">
    <property type="entry name" value="EXOSOME COMPLEX EXONUCLEASE RIBOSOMAL RNA PROCESSING PROTEIN"/>
    <property type="match status" value="1"/>
</dbReference>
<dbReference type="Pfam" id="PF03725">
    <property type="entry name" value="RNase_PH_C"/>
    <property type="match status" value="1"/>
</dbReference>
<name>A0AAV1HYJ8_9CHLO</name>
<evidence type="ECO:0000256" key="4">
    <source>
        <dbReference type="ARBA" id="ARBA00022490"/>
    </source>
</evidence>
<evidence type="ECO:0000256" key="2">
    <source>
        <dbReference type="ARBA" id="ARBA00004604"/>
    </source>
</evidence>
<dbReference type="InterPro" id="IPR001247">
    <property type="entry name" value="ExoRNase_PH_dom1"/>
</dbReference>
<protein>
    <recommendedName>
        <fullName evidence="6">Ribosomal RNA-processing protein 42</fullName>
    </recommendedName>
</protein>
<dbReference type="GO" id="GO:0034475">
    <property type="term" value="P:U4 snRNA 3'-end processing"/>
    <property type="evidence" value="ECO:0007669"/>
    <property type="project" value="TreeGrafter"/>
</dbReference>
<evidence type="ECO:0000256" key="5">
    <source>
        <dbReference type="ARBA" id="ARBA00022835"/>
    </source>
</evidence>
<dbReference type="GO" id="GO:0034476">
    <property type="term" value="P:U5 snRNA 3'-end processing"/>
    <property type="evidence" value="ECO:0007669"/>
    <property type="project" value="TreeGrafter"/>
</dbReference>
<dbReference type="Gene3D" id="3.30.230.70">
    <property type="entry name" value="GHMP Kinase, N-terminal domain"/>
    <property type="match status" value="1"/>
</dbReference>
<dbReference type="GO" id="GO:0035925">
    <property type="term" value="F:mRNA 3'-UTR AU-rich region binding"/>
    <property type="evidence" value="ECO:0007669"/>
    <property type="project" value="TreeGrafter"/>
</dbReference>
<accession>A0AAV1HYJ8</accession>
<dbReference type="GO" id="GO:0034473">
    <property type="term" value="P:U1 snRNA 3'-end processing"/>
    <property type="evidence" value="ECO:0007669"/>
    <property type="project" value="TreeGrafter"/>
</dbReference>
<evidence type="ECO:0000256" key="6">
    <source>
        <dbReference type="ARBA" id="ARBA00042523"/>
    </source>
</evidence>
<dbReference type="GO" id="GO:0000467">
    <property type="term" value="P:exonucleolytic trimming to generate mature 3'-end of 5.8S rRNA from tricistronic rRNA transcript (SSU-rRNA, 5.8S rRNA, LSU-rRNA)"/>
    <property type="evidence" value="ECO:0007669"/>
    <property type="project" value="TreeGrafter"/>
</dbReference>
<dbReference type="GO" id="GO:0000176">
    <property type="term" value="C:nuclear exosome (RNase complex)"/>
    <property type="evidence" value="ECO:0007669"/>
    <property type="project" value="TreeGrafter"/>
</dbReference>
<dbReference type="Pfam" id="PF01138">
    <property type="entry name" value="RNase_PH"/>
    <property type="match status" value="1"/>
</dbReference>
<sequence>MIGADEKDFIRGGFKADVRSDGRRCLESRPLALSLGDLQQCSGSARCTLGSNDVIVGVKAELGSPLPDTPDCGGVQITVECSPCTGPELQGRSGETLAFDLARKLEKTLSAGPSGRGSPLDLRALCILSGRTCWVLCIDALVLSMDGSLIDALGVAIRAALQNTRIPLVEVGATEDADEEPELELDDDPANAKHVDVSRLPVILTVCQADDAFVLDATAREEQAADQACHIAVDPSGAICSMFMGSKAAITPFALQEMMGLAQKRAPLILQAVHKFVASAAVSMES</sequence>
<dbReference type="Proteomes" id="UP001314263">
    <property type="component" value="Unassembled WGS sequence"/>
</dbReference>
<dbReference type="SUPFAM" id="SSF55666">
    <property type="entry name" value="Ribonuclease PH domain 2-like"/>
    <property type="match status" value="1"/>
</dbReference>
<dbReference type="PANTHER" id="PTHR11097:SF8">
    <property type="entry name" value="EXOSOME COMPLEX COMPONENT RRP42"/>
    <property type="match status" value="1"/>
</dbReference>
<feature type="domain" description="Exoribonuclease phosphorolytic" evidence="8">
    <location>
        <begin position="200"/>
        <end position="265"/>
    </location>
</feature>
<reference evidence="9 10" key="1">
    <citation type="submission" date="2023-10" db="EMBL/GenBank/DDBJ databases">
        <authorList>
            <person name="Maclean D."/>
            <person name="Macfadyen A."/>
        </authorList>
    </citation>
    <scope>NUCLEOTIDE SEQUENCE [LARGE SCALE GENOMIC DNA]</scope>
</reference>
<keyword evidence="10" id="KW-1185">Reference proteome</keyword>
<evidence type="ECO:0000256" key="1">
    <source>
        <dbReference type="ARBA" id="ARBA00004496"/>
    </source>
</evidence>
<dbReference type="GO" id="GO:0000177">
    <property type="term" value="C:cytoplasmic exosome (RNase complex)"/>
    <property type="evidence" value="ECO:0007669"/>
    <property type="project" value="TreeGrafter"/>
</dbReference>
<dbReference type="AlphaFoldDB" id="A0AAV1HYJ8"/>
<organism evidence="9 10">
    <name type="scientific">Coccomyxa viridis</name>
    <dbReference type="NCBI Taxonomy" id="1274662"/>
    <lineage>
        <taxon>Eukaryota</taxon>
        <taxon>Viridiplantae</taxon>
        <taxon>Chlorophyta</taxon>
        <taxon>core chlorophytes</taxon>
        <taxon>Trebouxiophyceae</taxon>
        <taxon>Trebouxiophyceae incertae sedis</taxon>
        <taxon>Coccomyxaceae</taxon>
        <taxon>Coccomyxa</taxon>
    </lineage>
</organism>
<keyword evidence="4" id="KW-0963">Cytoplasm</keyword>